<dbReference type="GO" id="GO:0004190">
    <property type="term" value="F:aspartic-type endopeptidase activity"/>
    <property type="evidence" value="ECO:0007669"/>
    <property type="project" value="InterPro"/>
</dbReference>
<feature type="transmembrane region" description="Helical" evidence="1">
    <location>
        <begin position="100"/>
        <end position="120"/>
    </location>
</feature>
<name>A0AAX3U2V8_9VIBR</name>
<keyword evidence="1" id="KW-0472">Membrane</keyword>
<feature type="transmembrane region" description="Helical" evidence="1">
    <location>
        <begin position="52"/>
        <end position="73"/>
    </location>
</feature>
<sequence>MNTYMMLVIWALLIVIAIFDLKENRIPNKYLLLIIFFTSMLKLTNQEVISTSFINGFLGASIMFFGALILHLIKALAPGDVKLLGCIGYLVGWGNLATTSYWLVIASGMIAALFGLFMVAGEGAIIRSKKDHYLSLFLGGRFNFFHGDTGGKLRMPLAPSVVVGLALSHYF</sequence>
<dbReference type="AlphaFoldDB" id="A0AAX3U2V8"/>
<evidence type="ECO:0000259" key="2">
    <source>
        <dbReference type="Pfam" id="PF01478"/>
    </source>
</evidence>
<dbReference type="GeneID" id="79916604"/>
<dbReference type="InterPro" id="IPR000045">
    <property type="entry name" value="Prepilin_IV_endopep_pep"/>
</dbReference>
<reference evidence="3" key="1">
    <citation type="submission" date="2022-02" db="EMBL/GenBank/DDBJ databases">
        <title>Emergence and expansion in Europe of a Vibrio aestuarianus clonal complex pathogenic for oysters.</title>
        <authorList>
            <person name="Mesnil A."/>
            <person name="Travers M.-A."/>
        </authorList>
    </citation>
    <scope>NUCLEOTIDE SEQUENCE</scope>
    <source>
        <strain evidence="3">U29</strain>
    </source>
</reference>
<dbReference type="Pfam" id="PF01478">
    <property type="entry name" value="Peptidase_A24"/>
    <property type="match status" value="1"/>
</dbReference>
<evidence type="ECO:0000313" key="4">
    <source>
        <dbReference type="Proteomes" id="UP001239257"/>
    </source>
</evidence>
<organism evidence="3 4">
    <name type="scientific">Vibrio aestuarianus</name>
    <dbReference type="NCBI Taxonomy" id="28171"/>
    <lineage>
        <taxon>Bacteria</taxon>
        <taxon>Pseudomonadati</taxon>
        <taxon>Pseudomonadota</taxon>
        <taxon>Gammaproteobacteria</taxon>
        <taxon>Vibrionales</taxon>
        <taxon>Vibrionaceae</taxon>
        <taxon>Vibrio</taxon>
    </lineage>
</organism>
<keyword evidence="1" id="KW-1133">Transmembrane helix</keyword>
<accession>A0AAX3U2V8</accession>
<proteinExistence type="predicted"/>
<dbReference type="Gene3D" id="1.20.120.1220">
    <property type="match status" value="1"/>
</dbReference>
<keyword evidence="1" id="KW-0812">Transmembrane</keyword>
<dbReference type="Proteomes" id="UP001239257">
    <property type="component" value="Chromosome 1"/>
</dbReference>
<feature type="domain" description="Prepilin type IV endopeptidase peptidase" evidence="2">
    <location>
        <begin position="8"/>
        <end position="115"/>
    </location>
</feature>
<dbReference type="EMBL" id="CP118709">
    <property type="protein sequence ID" value="WGK80900.1"/>
    <property type="molecule type" value="Genomic_DNA"/>
</dbReference>
<dbReference type="GO" id="GO:0016020">
    <property type="term" value="C:membrane"/>
    <property type="evidence" value="ECO:0007669"/>
    <property type="project" value="InterPro"/>
</dbReference>
<gene>
    <name evidence="3" type="ORF">PYE51_09625</name>
</gene>
<evidence type="ECO:0000256" key="1">
    <source>
        <dbReference type="SAM" id="Phobius"/>
    </source>
</evidence>
<protein>
    <submittedName>
        <fullName evidence="3">A24 family peptidase</fullName>
    </submittedName>
</protein>
<dbReference type="RefSeq" id="WP_274677947.1">
    <property type="nucleotide sequence ID" value="NZ_CP118709.1"/>
</dbReference>
<evidence type="ECO:0000313" key="3">
    <source>
        <dbReference type="EMBL" id="WGK80900.1"/>
    </source>
</evidence>